<name>A0A182F4T7_ANOAL</name>
<dbReference type="SUPFAM" id="SSF57501">
    <property type="entry name" value="Cystine-knot cytokines"/>
    <property type="match status" value="1"/>
</dbReference>
<organism evidence="7 8">
    <name type="scientific">Anopheles albimanus</name>
    <name type="common">New world malaria mosquito</name>
    <dbReference type="NCBI Taxonomy" id="7167"/>
    <lineage>
        <taxon>Eukaryota</taxon>
        <taxon>Metazoa</taxon>
        <taxon>Ecdysozoa</taxon>
        <taxon>Arthropoda</taxon>
        <taxon>Hexapoda</taxon>
        <taxon>Insecta</taxon>
        <taxon>Pterygota</taxon>
        <taxon>Neoptera</taxon>
        <taxon>Endopterygota</taxon>
        <taxon>Diptera</taxon>
        <taxon>Nematocera</taxon>
        <taxon>Culicoidea</taxon>
        <taxon>Culicidae</taxon>
        <taxon>Anophelinae</taxon>
        <taxon>Anopheles</taxon>
    </lineage>
</organism>
<evidence type="ECO:0000313" key="7">
    <source>
        <dbReference type="EnsemblMetazoa" id="AALB001478-PA"/>
    </source>
</evidence>
<dbReference type="GO" id="GO:0008083">
    <property type="term" value="F:growth factor activity"/>
    <property type="evidence" value="ECO:0007669"/>
    <property type="project" value="TreeGrafter"/>
</dbReference>
<keyword evidence="2" id="KW-0732">Signal</keyword>
<evidence type="ECO:0000313" key="8">
    <source>
        <dbReference type="Proteomes" id="UP000069272"/>
    </source>
</evidence>
<evidence type="ECO:0000256" key="5">
    <source>
        <dbReference type="SAM" id="MobiDB-lite"/>
    </source>
</evidence>
<feature type="compositionally biased region" description="Gly residues" evidence="5">
    <location>
        <begin position="456"/>
        <end position="465"/>
    </location>
</feature>
<dbReference type="GO" id="GO:0005615">
    <property type="term" value="C:extracellular space"/>
    <property type="evidence" value="ECO:0007669"/>
    <property type="project" value="UniProtKB-ARBA"/>
</dbReference>
<feature type="compositionally biased region" description="Low complexity" evidence="5">
    <location>
        <begin position="197"/>
        <end position="221"/>
    </location>
</feature>
<dbReference type="InterPro" id="IPR052444">
    <property type="entry name" value="Spz/Toll_ligand-like"/>
</dbReference>
<feature type="region of interest" description="Disordered" evidence="5">
    <location>
        <begin position="254"/>
        <end position="282"/>
    </location>
</feature>
<evidence type="ECO:0000256" key="3">
    <source>
        <dbReference type="ARBA" id="ARBA00023157"/>
    </source>
</evidence>
<dbReference type="Proteomes" id="UP000069272">
    <property type="component" value="Chromosome 2L"/>
</dbReference>
<evidence type="ECO:0000256" key="4">
    <source>
        <dbReference type="ARBA" id="ARBA00023180"/>
    </source>
</evidence>
<dbReference type="VEuPathDB" id="VectorBase:AALB20_033544"/>
<keyword evidence="3" id="KW-1015">Disulfide bond</keyword>
<evidence type="ECO:0000256" key="2">
    <source>
        <dbReference type="ARBA" id="ARBA00022729"/>
    </source>
</evidence>
<dbReference type="VEuPathDB" id="VectorBase:AALB001478"/>
<feature type="compositionally biased region" description="Polar residues" evidence="5">
    <location>
        <begin position="183"/>
        <end position="196"/>
    </location>
</feature>
<dbReference type="Gene3D" id="2.10.90.10">
    <property type="entry name" value="Cystine-knot cytokines"/>
    <property type="match status" value="1"/>
</dbReference>
<dbReference type="GO" id="GO:0021556">
    <property type="term" value="P:central nervous system formation"/>
    <property type="evidence" value="ECO:0007669"/>
    <property type="project" value="TreeGrafter"/>
</dbReference>
<dbReference type="InterPro" id="IPR029034">
    <property type="entry name" value="Cystine-knot_cytokine"/>
</dbReference>
<dbReference type="GO" id="GO:0005121">
    <property type="term" value="F:Toll binding"/>
    <property type="evidence" value="ECO:0007669"/>
    <property type="project" value="TreeGrafter"/>
</dbReference>
<dbReference type="FunFam" id="2.10.90.10:FF:000018">
    <property type="entry name" value="Spatzle 4"/>
    <property type="match status" value="1"/>
</dbReference>
<reference evidence="7" key="2">
    <citation type="submission" date="2022-08" db="UniProtKB">
        <authorList>
            <consortium name="EnsemblMetazoa"/>
        </authorList>
    </citation>
    <scope>IDENTIFICATION</scope>
    <source>
        <strain evidence="7">STECLA/ALBI9_A</strain>
    </source>
</reference>
<keyword evidence="4" id="KW-0325">Glycoprotein</keyword>
<protein>
    <recommendedName>
        <fullName evidence="6">Spaetzle domain-containing protein</fullName>
    </recommendedName>
</protein>
<evidence type="ECO:0000259" key="6">
    <source>
        <dbReference type="Pfam" id="PF16077"/>
    </source>
</evidence>
<feature type="domain" description="Spaetzle" evidence="6">
    <location>
        <begin position="491"/>
        <end position="576"/>
    </location>
</feature>
<dbReference type="STRING" id="7167.A0A182F4T7"/>
<comment type="subunit">
    <text evidence="1">Homodimer; disulfide-linked.</text>
</comment>
<evidence type="ECO:0000256" key="1">
    <source>
        <dbReference type="ARBA" id="ARBA00011748"/>
    </source>
</evidence>
<dbReference type="InterPro" id="IPR032104">
    <property type="entry name" value="Spaetzle"/>
</dbReference>
<sequence length="604" mass="65350">MALVNYTLPFGSIQTSAWATGSPLQNQHASAVNNLLYGPAGHQEDDHQEYYKNDPYSPPQRQSKHQQPPQSQQQRQQQQQQHSIQYRQAPRNNYLPPPAYVPPGANYPQQTPANQPSSAAAPAAPGAGRTYGEGTYSDSTGQSQQPQQQPPPANVPQQPAYFEYSSGSYASQPGRQQPAYADPSTNSAPGYRGNTQPPSSSGRTASASSGSSSNSPQAGSSRYPQRPPAPPAFANVGPLGPATEIPVQVIDYDDEDDDDYYDEPVDVSQPGGISDNRKNSRMPTVTPIQGPIFLKNGTVPVVPLFAYPQVSNGTFIQIPIWWTALSVALGLSIHGDVIRGVPCIKKYHQLFCPTAGNTYPSDKIEMFIDENKALMKRMYGDFEMASRFPSAPGRKRKRSATGTLLGEEDAEDAGFTLLPELMDLYGDPGGPVRLGGDSYFSKLRSKRQSSSSTSGRGSGGRGSGGANARQTATPANGNGGSGESSTGRVDACESKIEIVTPYWATNSAGKVRAVVNTQHFEQAIHQEVCSKTQTSRCSGDCGCEQKYKWHRLLAYDPDNDCKGIFMDWFLFPSCCMPRNWGGWGWTAEDGLSGKGITRQAARRE</sequence>
<dbReference type="GO" id="GO:0045087">
    <property type="term" value="P:innate immune response"/>
    <property type="evidence" value="ECO:0007669"/>
    <property type="project" value="TreeGrafter"/>
</dbReference>
<feature type="compositionally biased region" description="Low complexity" evidence="5">
    <location>
        <begin position="108"/>
        <end position="128"/>
    </location>
</feature>
<feature type="compositionally biased region" description="Polar residues" evidence="5">
    <location>
        <begin position="165"/>
        <end position="175"/>
    </location>
</feature>
<dbReference type="EnsemblMetazoa" id="AALB001478-RA">
    <property type="protein sequence ID" value="AALB001478-PA"/>
    <property type="gene ID" value="AALB001478"/>
</dbReference>
<feature type="compositionally biased region" description="Acidic residues" evidence="5">
    <location>
        <begin position="254"/>
        <end position="265"/>
    </location>
</feature>
<feature type="region of interest" description="Disordered" evidence="5">
    <location>
        <begin position="443"/>
        <end position="488"/>
    </location>
</feature>
<feature type="compositionally biased region" description="Basic and acidic residues" evidence="5">
    <location>
        <begin position="42"/>
        <end position="52"/>
    </location>
</feature>
<dbReference type="PANTHER" id="PTHR23199">
    <property type="entry name" value="NEUROTROPHIN 1-RELATED"/>
    <property type="match status" value="1"/>
</dbReference>
<reference evidence="7 8" key="1">
    <citation type="journal article" date="2017" name="G3 (Bethesda)">
        <title>The Physical Genome Mapping of Anopheles albimanus Corrected Scaffold Misassemblies and Identified Interarm Rearrangements in Genus Anopheles.</title>
        <authorList>
            <person name="Artemov G.N."/>
            <person name="Peery A.N."/>
            <person name="Jiang X."/>
            <person name="Tu Z."/>
            <person name="Stegniy V.N."/>
            <person name="Sharakhova M.V."/>
            <person name="Sharakhov I.V."/>
        </authorList>
    </citation>
    <scope>NUCLEOTIDE SEQUENCE [LARGE SCALE GENOMIC DNA]</scope>
    <source>
        <strain evidence="7 8">ALBI9_A</strain>
    </source>
</reference>
<dbReference type="PANTHER" id="PTHR23199:SF13">
    <property type="entry name" value="PROTEIN SPAETZLE 3"/>
    <property type="match status" value="1"/>
</dbReference>
<dbReference type="AlphaFoldDB" id="A0A182F4T7"/>
<feature type="region of interest" description="Disordered" evidence="5">
    <location>
        <begin position="37"/>
        <end position="240"/>
    </location>
</feature>
<dbReference type="Pfam" id="PF16077">
    <property type="entry name" value="Spaetzle"/>
    <property type="match status" value="1"/>
</dbReference>
<keyword evidence="8" id="KW-1185">Reference proteome</keyword>
<feature type="compositionally biased region" description="Low complexity" evidence="5">
    <location>
        <begin position="59"/>
        <end position="88"/>
    </location>
</feature>
<proteinExistence type="predicted"/>
<accession>A0A182F4T7</accession>